<reference evidence="2" key="2">
    <citation type="journal article" date="2015" name="Data Brief">
        <title>Shoot transcriptome of the giant reed, Arundo donax.</title>
        <authorList>
            <person name="Barrero R.A."/>
            <person name="Guerrero F.D."/>
            <person name="Moolhuijzen P."/>
            <person name="Goolsby J.A."/>
            <person name="Tidwell J."/>
            <person name="Bellgard S.E."/>
            <person name="Bellgard M.I."/>
        </authorList>
    </citation>
    <scope>NUCLEOTIDE SEQUENCE</scope>
    <source>
        <tissue evidence="2">Shoot tissue taken approximately 20 cm above the soil surface</tissue>
    </source>
</reference>
<feature type="coiled-coil region" evidence="1">
    <location>
        <begin position="24"/>
        <end position="51"/>
    </location>
</feature>
<name>A0A0A9FZY9_ARUDO</name>
<evidence type="ECO:0000256" key="1">
    <source>
        <dbReference type="SAM" id="Coils"/>
    </source>
</evidence>
<keyword evidence="1" id="KW-0175">Coiled coil</keyword>
<dbReference type="PANTHER" id="PTHR33070:SF117">
    <property type="match status" value="1"/>
</dbReference>
<accession>A0A0A9FZY9</accession>
<evidence type="ECO:0000313" key="2">
    <source>
        <dbReference type="EMBL" id="JAE15861.1"/>
    </source>
</evidence>
<dbReference type="EMBL" id="GBRH01182035">
    <property type="protein sequence ID" value="JAE15861.1"/>
    <property type="molecule type" value="Transcribed_RNA"/>
</dbReference>
<dbReference type="GO" id="GO:0048364">
    <property type="term" value="P:root development"/>
    <property type="evidence" value="ECO:0007669"/>
    <property type="project" value="InterPro"/>
</dbReference>
<dbReference type="AlphaFoldDB" id="A0A0A9FZY9"/>
<sequence length="72" mass="8259">MLESLSYLLSKQIATTSSSKWSLITFQKRRVACEEEQLQELELVIVDLESGVETLFRKLIQSRVSLLNTLTL</sequence>
<proteinExistence type="predicted"/>
<dbReference type="PANTHER" id="PTHR33070">
    <property type="entry name" value="OS06G0725500 PROTEIN"/>
    <property type="match status" value="1"/>
</dbReference>
<dbReference type="InterPro" id="IPR004320">
    <property type="entry name" value="BPS1_pln"/>
</dbReference>
<dbReference type="GO" id="GO:0048367">
    <property type="term" value="P:shoot system development"/>
    <property type="evidence" value="ECO:0007669"/>
    <property type="project" value="InterPro"/>
</dbReference>
<dbReference type="Pfam" id="PF03087">
    <property type="entry name" value="BPS1"/>
    <property type="match status" value="1"/>
</dbReference>
<organism evidence="2">
    <name type="scientific">Arundo donax</name>
    <name type="common">Giant reed</name>
    <name type="synonym">Donax arundinaceus</name>
    <dbReference type="NCBI Taxonomy" id="35708"/>
    <lineage>
        <taxon>Eukaryota</taxon>
        <taxon>Viridiplantae</taxon>
        <taxon>Streptophyta</taxon>
        <taxon>Embryophyta</taxon>
        <taxon>Tracheophyta</taxon>
        <taxon>Spermatophyta</taxon>
        <taxon>Magnoliopsida</taxon>
        <taxon>Liliopsida</taxon>
        <taxon>Poales</taxon>
        <taxon>Poaceae</taxon>
        <taxon>PACMAD clade</taxon>
        <taxon>Arundinoideae</taxon>
        <taxon>Arundineae</taxon>
        <taxon>Arundo</taxon>
    </lineage>
</organism>
<protein>
    <submittedName>
        <fullName evidence="2">Uncharacterized protein</fullName>
    </submittedName>
</protein>
<reference evidence="2" key="1">
    <citation type="submission" date="2014-09" db="EMBL/GenBank/DDBJ databases">
        <authorList>
            <person name="Magalhaes I.L.F."/>
            <person name="Oliveira U."/>
            <person name="Santos F.R."/>
            <person name="Vidigal T.H.D.A."/>
            <person name="Brescovit A.D."/>
            <person name="Santos A.J."/>
        </authorList>
    </citation>
    <scope>NUCLEOTIDE SEQUENCE</scope>
    <source>
        <tissue evidence="2">Shoot tissue taken approximately 20 cm above the soil surface</tissue>
    </source>
</reference>